<proteinExistence type="predicted"/>
<sequence>MMKVQFQWRGDAGESHLMSSHQSRPTHSHFSKFNLTKSLNSSNMPNGLRGDC</sequence>
<evidence type="ECO:0000313" key="3">
    <source>
        <dbReference type="Proteomes" id="UP000004995"/>
    </source>
</evidence>
<dbReference type="HOGENOM" id="CLU_3090870_0_0_1"/>
<dbReference type="AlphaFoldDB" id="K3ZZ11"/>
<keyword evidence="3" id="KW-1185">Reference proteome</keyword>
<dbReference type="EnsemblPlants" id="KQL26322">
    <property type="protein sequence ID" value="KQL26322"/>
    <property type="gene ID" value="SETIT_031843mg"/>
</dbReference>
<organism evidence="2 3">
    <name type="scientific">Setaria italica</name>
    <name type="common">Foxtail millet</name>
    <name type="synonym">Panicum italicum</name>
    <dbReference type="NCBI Taxonomy" id="4555"/>
    <lineage>
        <taxon>Eukaryota</taxon>
        <taxon>Viridiplantae</taxon>
        <taxon>Streptophyta</taxon>
        <taxon>Embryophyta</taxon>
        <taxon>Tracheophyta</taxon>
        <taxon>Spermatophyta</taxon>
        <taxon>Magnoliopsida</taxon>
        <taxon>Liliopsida</taxon>
        <taxon>Poales</taxon>
        <taxon>Poaceae</taxon>
        <taxon>PACMAD clade</taxon>
        <taxon>Panicoideae</taxon>
        <taxon>Panicodae</taxon>
        <taxon>Paniceae</taxon>
        <taxon>Cenchrinae</taxon>
        <taxon>Setaria</taxon>
    </lineage>
</organism>
<dbReference type="Gramene" id="KQL26322">
    <property type="protein sequence ID" value="KQL26322"/>
    <property type="gene ID" value="SETIT_031843mg"/>
</dbReference>
<accession>K3ZZ11</accession>
<feature type="region of interest" description="Disordered" evidence="1">
    <location>
        <begin position="1"/>
        <end position="52"/>
    </location>
</feature>
<dbReference type="Proteomes" id="UP000004995">
    <property type="component" value="Unassembled WGS sequence"/>
</dbReference>
<dbReference type="EMBL" id="AGNK02001297">
    <property type="status" value="NOT_ANNOTATED_CDS"/>
    <property type="molecule type" value="Genomic_DNA"/>
</dbReference>
<evidence type="ECO:0000313" key="2">
    <source>
        <dbReference type="EnsemblPlants" id="KQL26322"/>
    </source>
</evidence>
<feature type="compositionally biased region" description="Polar residues" evidence="1">
    <location>
        <begin position="31"/>
        <end position="45"/>
    </location>
</feature>
<reference evidence="2" key="2">
    <citation type="submission" date="2018-08" db="UniProtKB">
        <authorList>
            <consortium name="EnsemblPlants"/>
        </authorList>
    </citation>
    <scope>IDENTIFICATION</scope>
    <source>
        <strain evidence="2">Yugu1</strain>
    </source>
</reference>
<protein>
    <submittedName>
        <fullName evidence="2">Uncharacterized protein</fullName>
    </submittedName>
</protein>
<reference evidence="3" key="1">
    <citation type="journal article" date="2012" name="Nat. Biotechnol.">
        <title>Reference genome sequence of the model plant Setaria.</title>
        <authorList>
            <person name="Bennetzen J.L."/>
            <person name="Schmutz J."/>
            <person name="Wang H."/>
            <person name="Percifield R."/>
            <person name="Hawkins J."/>
            <person name="Pontaroli A.C."/>
            <person name="Estep M."/>
            <person name="Feng L."/>
            <person name="Vaughn J.N."/>
            <person name="Grimwood J."/>
            <person name="Jenkins J."/>
            <person name="Barry K."/>
            <person name="Lindquist E."/>
            <person name="Hellsten U."/>
            <person name="Deshpande S."/>
            <person name="Wang X."/>
            <person name="Wu X."/>
            <person name="Mitros T."/>
            <person name="Triplett J."/>
            <person name="Yang X."/>
            <person name="Ye C.Y."/>
            <person name="Mauro-Herrera M."/>
            <person name="Wang L."/>
            <person name="Li P."/>
            <person name="Sharma M."/>
            <person name="Sharma R."/>
            <person name="Ronald P.C."/>
            <person name="Panaud O."/>
            <person name="Kellogg E.A."/>
            <person name="Brutnell T.P."/>
            <person name="Doust A.N."/>
            <person name="Tuskan G.A."/>
            <person name="Rokhsar D."/>
            <person name="Devos K.M."/>
        </authorList>
    </citation>
    <scope>NUCLEOTIDE SEQUENCE [LARGE SCALE GENOMIC DNA]</scope>
    <source>
        <strain evidence="3">cv. Yugu1</strain>
    </source>
</reference>
<name>K3ZZ11_SETIT</name>
<dbReference type="InParanoid" id="K3ZZ11"/>
<evidence type="ECO:0000256" key="1">
    <source>
        <dbReference type="SAM" id="MobiDB-lite"/>
    </source>
</evidence>